<dbReference type="GO" id="GO:0016705">
    <property type="term" value="F:oxidoreductase activity, acting on paired donors, with incorporation or reduction of molecular oxygen"/>
    <property type="evidence" value="ECO:0007669"/>
    <property type="project" value="InterPro"/>
</dbReference>
<dbReference type="AlphaFoldDB" id="A0A2U1L9R1"/>
<dbReference type="GO" id="GO:0005506">
    <property type="term" value="F:iron ion binding"/>
    <property type="evidence" value="ECO:0007669"/>
    <property type="project" value="InterPro"/>
</dbReference>
<evidence type="ECO:0000256" key="4">
    <source>
        <dbReference type="ARBA" id="ARBA00023002"/>
    </source>
</evidence>
<keyword evidence="3" id="KW-0479">Metal-binding</keyword>
<dbReference type="GO" id="GO:0020037">
    <property type="term" value="F:heme binding"/>
    <property type="evidence" value="ECO:0007669"/>
    <property type="project" value="InterPro"/>
</dbReference>
<evidence type="ECO:0000256" key="2">
    <source>
        <dbReference type="ARBA" id="ARBA00010617"/>
    </source>
</evidence>
<dbReference type="Gene3D" id="1.10.630.10">
    <property type="entry name" value="Cytochrome P450"/>
    <property type="match status" value="1"/>
</dbReference>
<comment type="cofactor">
    <cofactor evidence="1">
        <name>heme</name>
        <dbReference type="ChEBI" id="CHEBI:30413"/>
    </cofactor>
</comment>
<dbReference type="Proteomes" id="UP000245207">
    <property type="component" value="Unassembled WGS sequence"/>
</dbReference>
<organism evidence="6 7">
    <name type="scientific">Artemisia annua</name>
    <name type="common">Sweet wormwood</name>
    <dbReference type="NCBI Taxonomy" id="35608"/>
    <lineage>
        <taxon>Eukaryota</taxon>
        <taxon>Viridiplantae</taxon>
        <taxon>Streptophyta</taxon>
        <taxon>Embryophyta</taxon>
        <taxon>Tracheophyta</taxon>
        <taxon>Spermatophyta</taxon>
        <taxon>Magnoliopsida</taxon>
        <taxon>eudicotyledons</taxon>
        <taxon>Gunneridae</taxon>
        <taxon>Pentapetalae</taxon>
        <taxon>asterids</taxon>
        <taxon>campanulids</taxon>
        <taxon>Asterales</taxon>
        <taxon>Asteraceae</taxon>
        <taxon>Asteroideae</taxon>
        <taxon>Anthemideae</taxon>
        <taxon>Artemisiinae</taxon>
        <taxon>Artemisia</taxon>
    </lineage>
</organism>
<gene>
    <name evidence="6" type="ORF">CTI12_AA499660</name>
</gene>
<dbReference type="PANTHER" id="PTHR24296">
    <property type="entry name" value="CYTOCHROME P450"/>
    <property type="match status" value="1"/>
</dbReference>
<protein>
    <submittedName>
        <fullName evidence="6">Cytochrome P450</fullName>
    </submittedName>
</protein>
<accession>A0A2U1L9R1</accession>
<comment type="similarity">
    <text evidence="2">Belongs to the cytochrome P450 family.</text>
</comment>
<dbReference type="InterPro" id="IPR036396">
    <property type="entry name" value="Cyt_P450_sf"/>
</dbReference>
<keyword evidence="5" id="KW-0408">Iron</keyword>
<dbReference type="OrthoDB" id="1470350at2759"/>
<dbReference type="EMBL" id="PKPP01010611">
    <property type="protein sequence ID" value="PWA45737.1"/>
    <property type="molecule type" value="Genomic_DNA"/>
</dbReference>
<evidence type="ECO:0000256" key="1">
    <source>
        <dbReference type="ARBA" id="ARBA00001971"/>
    </source>
</evidence>
<reference evidence="6 7" key="1">
    <citation type="journal article" date="2018" name="Mol. Plant">
        <title>The genome of Artemisia annua provides insight into the evolution of Asteraceae family and artemisinin biosynthesis.</title>
        <authorList>
            <person name="Shen Q."/>
            <person name="Zhang L."/>
            <person name="Liao Z."/>
            <person name="Wang S."/>
            <person name="Yan T."/>
            <person name="Shi P."/>
            <person name="Liu M."/>
            <person name="Fu X."/>
            <person name="Pan Q."/>
            <person name="Wang Y."/>
            <person name="Lv Z."/>
            <person name="Lu X."/>
            <person name="Zhang F."/>
            <person name="Jiang W."/>
            <person name="Ma Y."/>
            <person name="Chen M."/>
            <person name="Hao X."/>
            <person name="Li L."/>
            <person name="Tang Y."/>
            <person name="Lv G."/>
            <person name="Zhou Y."/>
            <person name="Sun X."/>
            <person name="Brodelius P.E."/>
            <person name="Rose J.K.C."/>
            <person name="Tang K."/>
        </authorList>
    </citation>
    <scope>NUCLEOTIDE SEQUENCE [LARGE SCALE GENOMIC DNA]</scope>
    <source>
        <strain evidence="7">cv. Huhao1</strain>
        <tissue evidence="6">Leaf</tissue>
    </source>
</reference>
<evidence type="ECO:0000256" key="3">
    <source>
        <dbReference type="ARBA" id="ARBA00022723"/>
    </source>
</evidence>
<evidence type="ECO:0000313" key="7">
    <source>
        <dbReference type="Proteomes" id="UP000245207"/>
    </source>
</evidence>
<comment type="caution">
    <text evidence="6">The sequence shown here is derived from an EMBL/GenBank/DDBJ whole genome shotgun (WGS) entry which is preliminary data.</text>
</comment>
<proteinExistence type="inferred from homology"/>
<dbReference type="GO" id="GO:0004497">
    <property type="term" value="F:monooxygenase activity"/>
    <property type="evidence" value="ECO:0007669"/>
    <property type="project" value="InterPro"/>
</dbReference>
<evidence type="ECO:0000256" key="5">
    <source>
        <dbReference type="ARBA" id="ARBA00023004"/>
    </source>
</evidence>
<keyword evidence="4" id="KW-0560">Oxidoreductase</keyword>
<sequence length="125" mass="14444">MLLVPYLKDLMPTDERPPVVGPIFYQFINSKELYDYMASLAKKYPTFRFVTPTHSEVYTADPVNVEYILKTNFANYTKGEYINNIMRDMIGSGISRWMERNGTINGSLQELSLQQKLYGILVKTS</sequence>
<dbReference type="SUPFAM" id="SSF48264">
    <property type="entry name" value="Cytochrome P450"/>
    <property type="match status" value="1"/>
</dbReference>
<keyword evidence="7" id="KW-1185">Reference proteome</keyword>
<dbReference type="STRING" id="35608.A0A2U1L9R1"/>
<name>A0A2U1L9R1_ARTAN</name>
<evidence type="ECO:0000313" key="6">
    <source>
        <dbReference type="EMBL" id="PWA45737.1"/>
    </source>
</evidence>